<dbReference type="SUPFAM" id="SSF63411">
    <property type="entry name" value="LuxS/MPP-like metallohydrolase"/>
    <property type="match status" value="2"/>
</dbReference>
<comment type="caution">
    <text evidence="2">The sequence shown here is derived from an EMBL/GenBank/DDBJ whole genome shotgun (WGS) entry which is preliminary data.</text>
</comment>
<feature type="domain" description="Peptidase M16 C-terminal" evidence="1">
    <location>
        <begin position="229"/>
        <end position="295"/>
    </location>
</feature>
<dbReference type="AlphaFoldDB" id="A0A849HN64"/>
<keyword evidence="3" id="KW-1185">Reference proteome</keyword>
<proteinExistence type="predicted"/>
<gene>
    <name evidence="2" type="ORF">HJG52_08500</name>
</gene>
<dbReference type="Pfam" id="PF05193">
    <property type="entry name" value="Peptidase_M16_C"/>
    <property type="match status" value="1"/>
</dbReference>
<sequence length="485" mass="52375">MERTEVDGVTTWWEQGPEPFTAALMFRAGTRDETFRTLQVSHLLEHLVMGSLPKSHLDRNAHVTADTTTFVATGRPEQVREFLEQVCRGLTDPPADRLANEQGVLRAEEAGGAHPALCWAAGLQYGHTAVGLLNAEGPGADQLSMEQVRDFAATYFVRENAVLVLTGPPPEGLRLPLPSGPRPDRVAPVATGLPTPALMRVPPHAVISFLLPRDEWASTVPRILVDRVTDDVRHGRGLAYEIDFDALRVDDDQSLVAVFTDGDEENADTIAEALWDALSSLAADGPTPEELAHHLAGFTAYIEDPRAEADWMEGVGARELFGEPVLDREAARAALAAVTADDVRRWAAAALPTAVLGAPPGPDEPIAGLEDRTEWLPNPPATLSEGQRFGRRLMSFAPRDLSVTVGPNGLSQTVQGDTIAGTWDDVVGVARAAALRVVHLRSGNAILLHGRDLKNSDRLFALVDERTEHMAYETTEDEILGGLDG</sequence>
<evidence type="ECO:0000313" key="3">
    <source>
        <dbReference type="Proteomes" id="UP000588586"/>
    </source>
</evidence>
<dbReference type="EMBL" id="JABEPQ010000002">
    <property type="protein sequence ID" value="NNM46047.1"/>
    <property type="molecule type" value="Genomic_DNA"/>
</dbReference>
<dbReference type="Proteomes" id="UP000588586">
    <property type="component" value="Unassembled WGS sequence"/>
</dbReference>
<name>A0A849HN64_9MICO</name>
<accession>A0A849HN64</accession>
<protein>
    <submittedName>
        <fullName evidence="2">Insulinase family protein</fullName>
    </submittedName>
</protein>
<dbReference type="InterPro" id="IPR011249">
    <property type="entry name" value="Metalloenz_LuxS/M16"/>
</dbReference>
<dbReference type="Gene3D" id="3.30.830.10">
    <property type="entry name" value="Metalloenzyme, LuxS/M16 peptidase-like"/>
    <property type="match status" value="2"/>
</dbReference>
<dbReference type="RefSeq" id="WP_171243197.1">
    <property type="nucleotide sequence ID" value="NZ_JABEPQ010000002.1"/>
</dbReference>
<reference evidence="2 3" key="1">
    <citation type="submission" date="2020-04" db="EMBL/GenBank/DDBJ databases">
        <title>Knoellia sp. isolate from air conditioner.</title>
        <authorList>
            <person name="Chea S."/>
            <person name="Kim D.-U."/>
        </authorList>
    </citation>
    <scope>NUCLEOTIDE SEQUENCE [LARGE SCALE GENOMIC DNA]</scope>
    <source>
        <strain evidence="2 3">DB2414S</strain>
    </source>
</reference>
<organism evidence="2 3">
    <name type="scientific">Knoellia koreensis</name>
    <dbReference type="NCBI Taxonomy" id="2730921"/>
    <lineage>
        <taxon>Bacteria</taxon>
        <taxon>Bacillati</taxon>
        <taxon>Actinomycetota</taxon>
        <taxon>Actinomycetes</taxon>
        <taxon>Micrococcales</taxon>
        <taxon>Intrasporangiaceae</taxon>
        <taxon>Knoellia</taxon>
    </lineage>
</organism>
<dbReference type="InterPro" id="IPR007863">
    <property type="entry name" value="Peptidase_M16_C"/>
</dbReference>
<evidence type="ECO:0000259" key="1">
    <source>
        <dbReference type="Pfam" id="PF05193"/>
    </source>
</evidence>
<dbReference type="GO" id="GO:0046872">
    <property type="term" value="F:metal ion binding"/>
    <property type="evidence" value="ECO:0007669"/>
    <property type="project" value="InterPro"/>
</dbReference>
<evidence type="ECO:0000313" key="2">
    <source>
        <dbReference type="EMBL" id="NNM46047.1"/>
    </source>
</evidence>